<dbReference type="SMART" id="SM00065">
    <property type="entry name" value="GAF"/>
    <property type="match status" value="1"/>
</dbReference>
<reference evidence="3" key="2">
    <citation type="submission" date="2020-08" db="EMBL/GenBank/DDBJ databases">
        <authorList>
            <person name="Chen M."/>
            <person name="Teng W."/>
            <person name="Zhao L."/>
            <person name="Hu C."/>
            <person name="Zhou Y."/>
            <person name="Han B."/>
            <person name="Song L."/>
            <person name="Shu W."/>
        </authorList>
    </citation>
    <scope>NUCLEOTIDE SEQUENCE</scope>
    <source>
        <strain evidence="3">FACHB-1277</strain>
    </source>
</reference>
<gene>
    <name evidence="3" type="ORF">H6F44_05950</name>
</gene>
<evidence type="ECO:0000259" key="2">
    <source>
        <dbReference type="SMART" id="SM00065"/>
    </source>
</evidence>
<evidence type="ECO:0000313" key="4">
    <source>
        <dbReference type="Proteomes" id="UP000631421"/>
    </source>
</evidence>
<proteinExistence type="predicted"/>
<dbReference type="AlphaFoldDB" id="A0A926US14"/>
<feature type="domain" description="GAF" evidence="2">
    <location>
        <begin position="50"/>
        <end position="223"/>
    </location>
</feature>
<dbReference type="InterPro" id="IPR003018">
    <property type="entry name" value="GAF"/>
</dbReference>
<dbReference type="SUPFAM" id="SSF55781">
    <property type="entry name" value="GAF domain-like"/>
    <property type="match status" value="1"/>
</dbReference>
<evidence type="ECO:0000256" key="1">
    <source>
        <dbReference type="SAM" id="MobiDB-lite"/>
    </source>
</evidence>
<dbReference type="InterPro" id="IPR029016">
    <property type="entry name" value="GAF-like_dom_sf"/>
</dbReference>
<dbReference type="EMBL" id="JACJPY010000011">
    <property type="protein sequence ID" value="MBD2149668.1"/>
    <property type="molecule type" value="Genomic_DNA"/>
</dbReference>
<comment type="caution">
    <text evidence="3">The sequence shown here is derived from an EMBL/GenBank/DDBJ whole genome shotgun (WGS) entry which is preliminary data.</text>
</comment>
<keyword evidence="4" id="KW-1185">Reference proteome</keyword>
<name>A0A926US14_9CYAN</name>
<dbReference type="Pfam" id="PF01590">
    <property type="entry name" value="GAF"/>
    <property type="match status" value="1"/>
</dbReference>
<sequence>MNPDLGWQPETSEGAKRPPHSQSIVEQLQSYQNLLDALLILSSYLCNAENVRDCLQSTLTLTRKMLRSDAGSIYLIDRSTPVHTVCFEVSQNDSQPERSLVNFAVPLNKDSIVGYVALTGNHINLADVHNLPNDAEYRHHKTFDDDIEYHTRSVIAVPIFNSQNQTIGVFQLINRKDQDVVITLDNVSVVTKTFSHLDMRVLQAIACQLSLYIERSQLLGQAFKP</sequence>
<feature type="region of interest" description="Disordered" evidence="1">
    <location>
        <begin position="1"/>
        <end position="22"/>
    </location>
</feature>
<organism evidence="3 4">
    <name type="scientific">Pseudanabaena cinerea FACHB-1277</name>
    <dbReference type="NCBI Taxonomy" id="2949581"/>
    <lineage>
        <taxon>Bacteria</taxon>
        <taxon>Bacillati</taxon>
        <taxon>Cyanobacteriota</taxon>
        <taxon>Cyanophyceae</taxon>
        <taxon>Pseudanabaenales</taxon>
        <taxon>Pseudanabaenaceae</taxon>
        <taxon>Pseudanabaena</taxon>
        <taxon>Pseudanabaena cinerea</taxon>
    </lineage>
</organism>
<dbReference type="Proteomes" id="UP000631421">
    <property type="component" value="Unassembled WGS sequence"/>
</dbReference>
<dbReference type="RefSeq" id="WP_190350036.1">
    <property type="nucleotide sequence ID" value="NZ_JACJPY010000011.1"/>
</dbReference>
<evidence type="ECO:0000313" key="3">
    <source>
        <dbReference type="EMBL" id="MBD2149668.1"/>
    </source>
</evidence>
<reference evidence="3" key="1">
    <citation type="journal article" date="2015" name="ISME J.">
        <title>Draft Genome Sequence of Streptomyces incarnatus NRRL8089, which Produces the Nucleoside Antibiotic Sinefungin.</title>
        <authorList>
            <person name="Oshima K."/>
            <person name="Hattori M."/>
            <person name="Shimizu H."/>
            <person name="Fukuda K."/>
            <person name="Nemoto M."/>
            <person name="Inagaki K."/>
            <person name="Tamura T."/>
        </authorList>
    </citation>
    <scope>NUCLEOTIDE SEQUENCE</scope>
    <source>
        <strain evidence="3">FACHB-1277</strain>
    </source>
</reference>
<dbReference type="Gene3D" id="3.30.450.40">
    <property type="match status" value="1"/>
</dbReference>
<accession>A0A926US14</accession>
<protein>
    <submittedName>
        <fullName evidence="3">GAF domain-containing protein</fullName>
    </submittedName>
</protein>